<dbReference type="AlphaFoldDB" id="A0A085NBZ6"/>
<dbReference type="EMBL" id="KL367519">
    <property type="protein sequence ID" value="KFD66992.1"/>
    <property type="molecule type" value="Genomic_DNA"/>
</dbReference>
<evidence type="ECO:0000313" key="2">
    <source>
        <dbReference type="EMBL" id="KFD66992.1"/>
    </source>
</evidence>
<evidence type="ECO:0000256" key="1">
    <source>
        <dbReference type="SAM" id="MobiDB-lite"/>
    </source>
</evidence>
<feature type="region of interest" description="Disordered" evidence="1">
    <location>
        <begin position="1"/>
        <end position="62"/>
    </location>
</feature>
<gene>
    <name evidence="2" type="ORF">M514_20858</name>
</gene>
<dbReference type="Proteomes" id="UP000030758">
    <property type="component" value="Unassembled WGS sequence"/>
</dbReference>
<organism evidence="2">
    <name type="scientific">Trichuris suis</name>
    <name type="common">pig whipworm</name>
    <dbReference type="NCBI Taxonomy" id="68888"/>
    <lineage>
        <taxon>Eukaryota</taxon>
        <taxon>Metazoa</taxon>
        <taxon>Ecdysozoa</taxon>
        <taxon>Nematoda</taxon>
        <taxon>Enoplea</taxon>
        <taxon>Dorylaimia</taxon>
        <taxon>Trichinellida</taxon>
        <taxon>Trichuridae</taxon>
        <taxon>Trichuris</taxon>
    </lineage>
</organism>
<name>A0A085NBZ6_9BILA</name>
<sequence length="127" mass="13921">MKMRQKENFQSPIKAEHQNTNFGGAFGSSHKPSSAQGDVGHQPSRATGEASSNQCGACRNHDPSRLPTHGWIGFETTTIEAVFGGGTTYNEMERQPDLAGGQHFLALMTARGKSRKLRRSWYFGVPL</sequence>
<accession>A0A085NBZ6</accession>
<protein>
    <submittedName>
        <fullName evidence="2">Uncharacterized protein</fullName>
    </submittedName>
</protein>
<reference evidence="2" key="1">
    <citation type="journal article" date="2014" name="Nat. Genet.">
        <title>Genome and transcriptome of the porcine whipworm Trichuris suis.</title>
        <authorList>
            <person name="Jex A.R."/>
            <person name="Nejsum P."/>
            <person name="Schwarz E.M."/>
            <person name="Hu L."/>
            <person name="Young N.D."/>
            <person name="Hall R.S."/>
            <person name="Korhonen P.K."/>
            <person name="Liao S."/>
            <person name="Thamsborg S."/>
            <person name="Xia J."/>
            <person name="Xu P."/>
            <person name="Wang S."/>
            <person name="Scheerlinck J.P."/>
            <person name="Hofmann A."/>
            <person name="Sternberg P.W."/>
            <person name="Wang J."/>
            <person name="Gasser R.B."/>
        </authorList>
    </citation>
    <scope>NUCLEOTIDE SEQUENCE [LARGE SCALE GENOMIC DNA]</scope>
    <source>
        <strain evidence="2">DCEP-RM93F</strain>
    </source>
</reference>
<proteinExistence type="predicted"/>